<reference evidence="1 2" key="1">
    <citation type="journal article" date="2018" name="Genome Biol. Evol.">
        <title>Multiple Roots of Fruiting Body Formation in Amoebozoa.</title>
        <authorList>
            <person name="Hillmann F."/>
            <person name="Forbes G."/>
            <person name="Novohradska S."/>
            <person name="Ferling I."/>
            <person name="Riege K."/>
            <person name="Groth M."/>
            <person name="Westermann M."/>
            <person name="Marz M."/>
            <person name="Spaller T."/>
            <person name="Winckler T."/>
            <person name="Schaap P."/>
            <person name="Glockner G."/>
        </authorList>
    </citation>
    <scope>NUCLEOTIDE SEQUENCE [LARGE SCALE GENOMIC DNA]</scope>
    <source>
        <strain evidence="1 2">Jena</strain>
    </source>
</reference>
<sequence>MSLSDVIQSIPEITGHLSLRDLNHLSQIDRQTQELIHREEHFDEQTWQYLCLRDFHYQPKKGHNARTYRQVYRDLIEWKRSPKPIAESFSITKPGGGLSLLDQFGTGISLHGEPLAYSWPHCWDGSLIRFCVNGSGSYEPEKSEEISAVLNSGTIDSGTSLRQQFESLVELLEPGSYTIEVEVDDAWKRMKPREGGEKEVEEEKDEEYGEMGYFEEQCASQVYYTQDEKLLNEERVKEYLQMIRGGRRPLVLVAVPRTIAYSRGIIGFIGERAPFYWTNQDRYILDGHHKYKAYMRGSINPFFLTIRLNRTTQEKAYVRSNDEYWGGWGSWIQHICITAVQGEEQDGCVTKEELKMIERLQEIVRKRAAQRPANEGDENRMLVWREDWNAFLAEIATGSI</sequence>
<dbReference type="EMBL" id="MDYQ01000020">
    <property type="protein sequence ID" value="PRP87515.1"/>
    <property type="molecule type" value="Genomic_DNA"/>
</dbReference>
<protein>
    <recommendedName>
        <fullName evidence="3">F-box domain-containing protein</fullName>
    </recommendedName>
</protein>
<name>A0A2P6NU69_9EUKA</name>
<dbReference type="InParanoid" id="A0A2P6NU69"/>
<accession>A0A2P6NU69</accession>
<dbReference type="AlphaFoldDB" id="A0A2P6NU69"/>
<organism evidence="1 2">
    <name type="scientific">Planoprotostelium fungivorum</name>
    <dbReference type="NCBI Taxonomy" id="1890364"/>
    <lineage>
        <taxon>Eukaryota</taxon>
        <taxon>Amoebozoa</taxon>
        <taxon>Evosea</taxon>
        <taxon>Variosea</taxon>
        <taxon>Cavosteliida</taxon>
        <taxon>Cavosteliaceae</taxon>
        <taxon>Planoprotostelium</taxon>
    </lineage>
</organism>
<comment type="caution">
    <text evidence="1">The sequence shown here is derived from an EMBL/GenBank/DDBJ whole genome shotgun (WGS) entry which is preliminary data.</text>
</comment>
<evidence type="ECO:0008006" key="3">
    <source>
        <dbReference type="Google" id="ProtNLM"/>
    </source>
</evidence>
<evidence type="ECO:0000313" key="2">
    <source>
        <dbReference type="Proteomes" id="UP000241769"/>
    </source>
</evidence>
<evidence type="ECO:0000313" key="1">
    <source>
        <dbReference type="EMBL" id="PRP87515.1"/>
    </source>
</evidence>
<keyword evidence="2" id="KW-1185">Reference proteome</keyword>
<dbReference type="Proteomes" id="UP000241769">
    <property type="component" value="Unassembled WGS sequence"/>
</dbReference>
<proteinExistence type="predicted"/>
<gene>
    <name evidence="1" type="ORF">PROFUN_00726</name>
</gene>